<proteinExistence type="predicted"/>
<evidence type="ECO:0000313" key="1">
    <source>
        <dbReference type="EMBL" id="KAF2249602.1"/>
    </source>
</evidence>
<accession>A0A6A6II74</accession>
<gene>
    <name evidence="1" type="ORF">BU26DRAFT_592870</name>
</gene>
<dbReference type="EMBL" id="ML987194">
    <property type="protein sequence ID" value="KAF2249602.1"/>
    <property type="molecule type" value="Genomic_DNA"/>
</dbReference>
<dbReference type="GeneID" id="54588180"/>
<dbReference type="AlphaFoldDB" id="A0A6A6II74"/>
<sequence length="402" mass="46485">MRLKAWYNLHKQYQQSLKTEEDLLWTKRPDMCTDFDINPDNTRSGWRVKGHFYSEPAMDDTIIARLRRVDSWLREIEYGMSAFHSMFAGLTMRKTLQERFHQRSDWMLEQTIRPWFHVIKSHVRERNSSALGGRHIDGGITVDEKIKDITERLATASRDLSAWRPKANAAITSKVATQTPYEILLEGCVWKAQNEVVQRLKRRSMSRGFSHVTDELALSVRRTLEQLEEYFPLDRMKFSYRPATAVMCGRCGITGGTKPMTTSDPLAKKGPSPLLRLIWEQSTQPNGRFRGPSEQIIGQNPLLQPQRTLGDDQLAELDDFHDAPRFMQRHVEGTIDQHRRQKGACPLCRVVFSYVELEEGEPHREPRPAGVCAECRTACQCDAHQHDYGEIREGDALYREIL</sequence>
<evidence type="ECO:0000313" key="2">
    <source>
        <dbReference type="Proteomes" id="UP000800094"/>
    </source>
</evidence>
<name>A0A6A6II74_9PLEO</name>
<protein>
    <submittedName>
        <fullName evidence="1">Uncharacterized protein</fullName>
    </submittedName>
</protein>
<dbReference type="Proteomes" id="UP000800094">
    <property type="component" value="Unassembled WGS sequence"/>
</dbReference>
<keyword evidence="2" id="KW-1185">Reference proteome</keyword>
<reference evidence="1" key="1">
    <citation type="journal article" date="2020" name="Stud. Mycol.">
        <title>101 Dothideomycetes genomes: a test case for predicting lifestyles and emergence of pathogens.</title>
        <authorList>
            <person name="Haridas S."/>
            <person name="Albert R."/>
            <person name="Binder M."/>
            <person name="Bloem J."/>
            <person name="Labutti K."/>
            <person name="Salamov A."/>
            <person name="Andreopoulos B."/>
            <person name="Baker S."/>
            <person name="Barry K."/>
            <person name="Bills G."/>
            <person name="Bluhm B."/>
            <person name="Cannon C."/>
            <person name="Castanera R."/>
            <person name="Culley D."/>
            <person name="Daum C."/>
            <person name="Ezra D."/>
            <person name="Gonzalez J."/>
            <person name="Henrissat B."/>
            <person name="Kuo A."/>
            <person name="Liang C."/>
            <person name="Lipzen A."/>
            <person name="Lutzoni F."/>
            <person name="Magnuson J."/>
            <person name="Mondo S."/>
            <person name="Nolan M."/>
            <person name="Ohm R."/>
            <person name="Pangilinan J."/>
            <person name="Park H.-J."/>
            <person name="Ramirez L."/>
            <person name="Alfaro M."/>
            <person name="Sun H."/>
            <person name="Tritt A."/>
            <person name="Yoshinaga Y."/>
            <person name="Zwiers L.-H."/>
            <person name="Turgeon B."/>
            <person name="Goodwin S."/>
            <person name="Spatafora J."/>
            <person name="Crous P."/>
            <person name="Grigoriev I."/>
        </authorList>
    </citation>
    <scope>NUCLEOTIDE SEQUENCE</scope>
    <source>
        <strain evidence="1">CBS 122368</strain>
    </source>
</reference>
<dbReference type="RefSeq" id="XP_033684606.1">
    <property type="nucleotide sequence ID" value="XM_033834850.1"/>
</dbReference>
<organism evidence="1 2">
    <name type="scientific">Trematosphaeria pertusa</name>
    <dbReference type="NCBI Taxonomy" id="390896"/>
    <lineage>
        <taxon>Eukaryota</taxon>
        <taxon>Fungi</taxon>
        <taxon>Dikarya</taxon>
        <taxon>Ascomycota</taxon>
        <taxon>Pezizomycotina</taxon>
        <taxon>Dothideomycetes</taxon>
        <taxon>Pleosporomycetidae</taxon>
        <taxon>Pleosporales</taxon>
        <taxon>Massarineae</taxon>
        <taxon>Trematosphaeriaceae</taxon>
        <taxon>Trematosphaeria</taxon>
    </lineage>
</organism>